<dbReference type="InterPro" id="IPR001460">
    <property type="entry name" value="PCN-bd_Tpept"/>
</dbReference>
<accession>A0A449I1Q9</accession>
<evidence type="ECO:0000256" key="3">
    <source>
        <dbReference type="ARBA" id="ARBA00023136"/>
    </source>
</evidence>
<dbReference type="SUPFAM" id="SSF56519">
    <property type="entry name" value="Penicillin binding protein dimerisation domain"/>
    <property type="match status" value="1"/>
</dbReference>
<dbReference type="SMART" id="SM00740">
    <property type="entry name" value="PASTA"/>
    <property type="match status" value="1"/>
</dbReference>
<evidence type="ECO:0000256" key="2">
    <source>
        <dbReference type="ARBA" id="ARBA00022645"/>
    </source>
</evidence>
<name>A0A449I1Q9_9BACE</name>
<dbReference type="Gene3D" id="3.40.710.10">
    <property type="entry name" value="DD-peptidase/beta-lactamase superfamily"/>
    <property type="match status" value="1"/>
</dbReference>
<evidence type="ECO:0000256" key="4">
    <source>
        <dbReference type="SAM" id="Phobius"/>
    </source>
</evidence>
<dbReference type="AlphaFoldDB" id="A0A449I1Q9"/>
<evidence type="ECO:0000313" key="6">
    <source>
        <dbReference type="EMBL" id="VFB13287.1"/>
    </source>
</evidence>
<protein>
    <submittedName>
        <fullName evidence="6">Peptidoglycan glycosyltransferase</fullName>
        <ecNumber evidence="6">2.4.1.129</ecNumber>
    </submittedName>
</protein>
<organism evidence="6 7">
    <name type="scientific">Prevotella heparinolytica</name>
    <dbReference type="NCBI Taxonomy" id="28113"/>
    <lineage>
        <taxon>Bacteria</taxon>
        <taxon>Pseudomonadati</taxon>
        <taxon>Bacteroidota</taxon>
        <taxon>Bacteroidia</taxon>
        <taxon>Bacteroidales</taxon>
        <taxon>Bacteroidaceae</taxon>
        <taxon>Bacteroides</taxon>
    </lineage>
</organism>
<dbReference type="GO" id="GO:0004180">
    <property type="term" value="F:carboxypeptidase activity"/>
    <property type="evidence" value="ECO:0007669"/>
    <property type="project" value="UniProtKB-KW"/>
</dbReference>
<dbReference type="Gene3D" id="3.30.450.330">
    <property type="match status" value="1"/>
</dbReference>
<keyword evidence="4" id="KW-1133">Transmembrane helix</keyword>
<dbReference type="Pfam" id="PF03793">
    <property type="entry name" value="PASTA"/>
    <property type="match status" value="1"/>
</dbReference>
<dbReference type="GO" id="GO:0071555">
    <property type="term" value="P:cell wall organization"/>
    <property type="evidence" value="ECO:0007669"/>
    <property type="project" value="TreeGrafter"/>
</dbReference>
<keyword evidence="3 4" id="KW-0472">Membrane</keyword>
<dbReference type="PROSITE" id="PS51178">
    <property type="entry name" value="PASTA"/>
    <property type="match status" value="1"/>
</dbReference>
<reference evidence="6 7" key="1">
    <citation type="submission" date="2019-02" db="EMBL/GenBank/DDBJ databases">
        <authorList>
            <consortium name="Pathogen Informatics"/>
        </authorList>
    </citation>
    <scope>NUCLEOTIDE SEQUENCE [LARGE SCALE GENOMIC DNA]</scope>
    <source>
        <strain evidence="6 7">3012STDY7078512</strain>
    </source>
</reference>
<dbReference type="InterPro" id="IPR050515">
    <property type="entry name" value="Beta-lactam/transpept"/>
</dbReference>
<feature type="domain" description="PASTA" evidence="5">
    <location>
        <begin position="664"/>
        <end position="722"/>
    </location>
</feature>
<dbReference type="InterPro" id="IPR005543">
    <property type="entry name" value="PASTA_dom"/>
</dbReference>
<dbReference type="PANTHER" id="PTHR30627">
    <property type="entry name" value="PEPTIDOGLYCAN D,D-TRANSPEPTIDASE"/>
    <property type="match status" value="1"/>
</dbReference>
<proteinExistence type="predicted"/>
<dbReference type="InterPro" id="IPR036138">
    <property type="entry name" value="PBP_dimer_sf"/>
</dbReference>
<dbReference type="EC" id="2.4.1.129" evidence="6"/>
<gene>
    <name evidence="6" type="primary">penA</name>
    <name evidence="6" type="ORF">NCTC7812_00809</name>
</gene>
<dbReference type="GO" id="GO:0008658">
    <property type="term" value="F:penicillin binding"/>
    <property type="evidence" value="ECO:0007669"/>
    <property type="project" value="InterPro"/>
</dbReference>
<keyword evidence="6" id="KW-0808">Transferase</keyword>
<keyword evidence="2" id="KW-0121">Carboxypeptidase</keyword>
<dbReference type="GO" id="GO:0005886">
    <property type="term" value="C:plasma membrane"/>
    <property type="evidence" value="ECO:0007669"/>
    <property type="project" value="TreeGrafter"/>
</dbReference>
<dbReference type="CDD" id="cd06575">
    <property type="entry name" value="PASTA_Pbp2x-like_2"/>
    <property type="match status" value="1"/>
</dbReference>
<dbReference type="PANTHER" id="PTHR30627:SF1">
    <property type="entry name" value="PEPTIDOGLYCAN D,D-TRANSPEPTIDASE FTSI"/>
    <property type="match status" value="1"/>
</dbReference>
<dbReference type="Gene3D" id="3.90.1310.10">
    <property type="entry name" value="Penicillin-binding protein 2a (Domain 2)"/>
    <property type="match status" value="1"/>
</dbReference>
<dbReference type="SUPFAM" id="SSF54184">
    <property type="entry name" value="Penicillin-binding protein 2x (pbp-2x), c-terminal domain"/>
    <property type="match status" value="1"/>
</dbReference>
<evidence type="ECO:0000259" key="5">
    <source>
        <dbReference type="PROSITE" id="PS51178"/>
    </source>
</evidence>
<keyword evidence="2" id="KW-0378">Hydrolase</keyword>
<dbReference type="InterPro" id="IPR005311">
    <property type="entry name" value="PBP_dimer"/>
</dbReference>
<evidence type="ECO:0000256" key="1">
    <source>
        <dbReference type="ARBA" id="ARBA00004370"/>
    </source>
</evidence>
<keyword evidence="2" id="KW-0645">Protease</keyword>
<dbReference type="Proteomes" id="UP000396835">
    <property type="component" value="Unassembled WGS sequence"/>
</dbReference>
<dbReference type="Pfam" id="PF00905">
    <property type="entry name" value="Transpeptidase"/>
    <property type="match status" value="1"/>
</dbReference>
<dbReference type="GO" id="GO:0016757">
    <property type="term" value="F:glycosyltransferase activity"/>
    <property type="evidence" value="ECO:0007669"/>
    <property type="project" value="UniProtKB-KW"/>
</dbReference>
<keyword evidence="6" id="KW-0328">Glycosyltransferase</keyword>
<dbReference type="InterPro" id="IPR012338">
    <property type="entry name" value="Beta-lactam/transpept-like"/>
</dbReference>
<dbReference type="SUPFAM" id="SSF56601">
    <property type="entry name" value="beta-lactamase/transpeptidase-like"/>
    <property type="match status" value="1"/>
</dbReference>
<comment type="subcellular location">
    <subcellularLocation>
        <location evidence="1">Membrane</location>
    </subcellularLocation>
</comment>
<sequence length="722" mass="79932">MAVNKSNIMNRYSLVLLVLGLIGIAVIVKGGIIMFVEKQYWHDVADRFVKENVAVKPNRGNILSADGKLMASSLPEYKIFMDFMSGERDEERRRKDQHRKDSIWKANLDSICIGLHQIFPDISTATFKSHLRKGREMKSRNYNILPNRNRRISYIQYKEAKRLPVFKMTKYKGGFHEQIYNQRKKPFGSLAAQTLGRLYADTAMGARNGLELAFDTLLKGRDGITHRQKVMNKFLNIVDVPPIDGCDIISTIDVGMQDICEKALVDKLKELDATVGVAVLMEVATGEVKAIVNMMKASDGNYYEMNSNAISDMMEPGSTFKTASIMVALEDGKITPDTEVDTGNGVMRMYGSNMKDHNWHRGGYGKINVTRILEVSSNIGVSYLIDKYYKDNPQKYVDGLKRMSIDQPLHLQIPGEGKPNIKGPKERYFAKTTLPWMSIGYETQVPPMNILTFYNAIANNGVMVCPKFVKAAMKGSEVVKEYPTEIINPKICSDRTLTQIREILRRVVAEGLAKPAGSKQFSVAGKTGTAQISQGAAGYKSGRVNYLVSFCGYFPSEAPKYSCIVSIQKPGLPASGGLMAGSVFGKIAERVYAKDLRFDIRSAIDSTTNVIPSVKAGEMNETFLVLNKLKVPVRKEFSEQKKKEVWGHAQAVPTAVILQDQTHSSSPTAVPSVIGMGAKDAVYLLESKGLKVRLSGVGQVKNQSIAGGTRTVKGQTVSLTLH</sequence>
<feature type="transmembrane region" description="Helical" evidence="4">
    <location>
        <begin position="12"/>
        <end position="36"/>
    </location>
</feature>
<keyword evidence="4" id="KW-0812">Transmembrane</keyword>
<dbReference type="Pfam" id="PF03717">
    <property type="entry name" value="PBP_dimer"/>
    <property type="match status" value="1"/>
</dbReference>
<dbReference type="EMBL" id="CAACYH010000004">
    <property type="protein sequence ID" value="VFB13287.1"/>
    <property type="molecule type" value="Genomic_DNA"/>
</dbReference>
<evidence type="ECO:0000313" key="7">
    <source>
        <dbReference type="Proteomes" id="UP000396835"/>
    </source>
</evidence>